<organism evidence="2 3">
    <name type="scientific">Hapsidospora chrysogenum (strain ATCC 11550 / CBS 779.69 / DSM 880 / IAM 14645 / JCM 23072 / IMI 49137)</name>
    <name type="common">Acremonium chrysogenum</name>
    <dbReference type="NCBI Taxonomy" id="857340"/>
    <lineage>
        <taxon>Eukaryota</taxon>
        <taxon>Fungi</taxon>
        <taxon>Dikarya</taxon>
        <taxon>Ascomycota</taxon>
        <taxon>Pezizomycotina</taxon>
        <taxon>Sordariomycetes</taxon>
        <taxon>Hypocreomycetidae</taxon>
        <taxon>Hypocreales</taxon>
        <taxon>Bionectriaceae</taxon>
        <taxon>Hapsidospora</taxon>
    </lineage>
</organism>
<dbReference type="EMBL" id="JPKY01000121">
    <property type="protein sequence ID" value="KFH41605.1"/>
    <property type="molecule type" value="Genomic_DNA"/>
</dbReference>
<reference evidence="3" key="1">
    <citation type="journal article" date="2014" name="Genome Announc.">
        <title>Genome sequence and annotation of Acremonium chrysogenum, producer of the beta-lactam antibiotic cephalosporin C.</title>
        <authorList>
            <person name="Terfehr D."/>
            <person name="Dahlmann T.A."/>
            <person name="Specht T."/>
            <person name="Zadra I."/>
            <person name="Kuernsteiner H."/>
            <person name="Kueck U."/>
        </authorList>
    </citation>
    <scope>NUCLEOTIDE SEQUENCE [LARGE SCALE GENOMIC DNA]</scope>
    <source>
        <strain evidence="3">ATCC 11550 / CBS 779.69 / DSM 880 / IAM 14645 / JCM 23072 / IMI 49137</strain>
    </source>
</reference>
<accession>A0A086SWX3</accession>
<dbReference type="Proteomes" id="UP000029964">
    <property type="component" value="Unassembled WGS sequence"/>
</dbReference>
<feature type="compositionally biased region" description="Gly residues" evidence="1">
    <location>
        <begin position="17"/>
        <end position="36"/>
    </location>
</feature>
<sequence>MSATLWSPGGPRVGEAGRTGGKGSPTGDGLSRGGPRGGRRIGVLETMIELGPPQATIKTIHAVYRS</sequence>
<evidence type="ECO:0000313" key="2">
    <source>
        <dbReference type="EMBL" id="KFH41605.1"/>
    </source>
</evidence>
<evidence type="ECO:0000313" key="3">
    <source>
        <dbReference type="Proteomes" id="UP000029964"/>
    </source>
</evidence>
<name>A0A086SWX3_HAPC1</name>
<keyword evidence="3" id="KW-1185">Reference proteome</keyword>
<dbReference type="AlphaFoldDB" id="A0A086SWX3"/>
<gene>
    <name evidence="2" type="ORF">ACRE_076560</name>
</gene>
<dbReference type="HOGENOM" id="CLU_2830606_0_0_1"/>
<feature type="region of interest" description="Disordered" evidence="1">
    <location>
        <begin position="1"/>
        <end position="41"/>
    </location>
</feature>
<proteinExistence type="predicted"/>
<comment type="caution">
    <text evidence="2">The sequence shown here is derived from an EMBL/GenBank/DDBJ whole genome shotgun (WGS) entry which is preliminary data.</text>
</comment>
<evidence type="ECO:0000256" key="1">
    <source>
        <dbReference type="SAM" id="MobiDB-lite"/>
    </source>
</evidence>
<protein>
    <submittedName>
        <fullName evidence="2">Uncharacterized protein</fullName>
    </submittedName>
</protein>